<evidence type="ECO:0000313" key="2">
    <source>
        <dbReference type="EMBL" id="KKW68721.1"/>
    </source>
</evidence>
<dbReference type="OrthoDB" id="5297034at2"/>
<dbReference type="PANTHER" id="PTHR38598">
    <property type="entry name" value="INNER MEMBRANE PROTEIN YJCH"/>
    <property type="match status" value="1"/>
</dbReference>
<organism evidence="2 3">
    <name type="scientific">Lampropedia cohaerens</name>
    <dbReference type="NCBI Taxonomy" id="1610491"/>
    <lineage>
        <taxon>Bacteria</taxon>
        <taxon>Pseudomonadati</taxon>
        <taxon>Pseudomonadota</taxon>
        <taxon>Betaproteobacteria</taxon>
        <taxon>Burkholderiales</taxon>
        <taxon>Comamonadaceae</taxon>
        <taxon>Lampropedia</taxon>
    </lineage>
</organism>
<dbReference type="PANTHER" id="PTHR38598:SF1">
    <property type="entry name" value="INNER MEMBRANE PROTEIN YJCH"/>
    <property type="match status" value="1"/>
</dbReference>
<feature type="transmembrane region" description="Helical" evidence="1">
    <location>
        <begin position="29"/>
        <end position="49"/>
    </location>
</feature>
<dbReference type="EMBL" id="LBNQ01000014">
    <property type="protein sequence ID" value="KKW68721.1"/>
    <property type="molecule type" value="Genomic_DNA"/>
</dbReference>
<reference evidence="2 3" key="1">
    <citation type="submission" date="2015-05" db="EMBL/GenBank/DDBJ databases">
        <title>Draft genome sequence of Lampropedia sp. CT6, isolated from the microbial mat of a hot water spring, located at Manikaran, India.</title>
        <authorList>
            <person name="Tripathi C."/>
            <person name="Rani P."/>
            <person name="Mahato N.K."/>
            <person name="Lal R."/>
        </authorList>
    </citation>
    <scope>NUCLEOTIDE SEQUENCE [LARGE SCALE GENOMIC DNA]</scope>
    <source>
        <strain evidence="2 3">CT6</strain>
    </source>
</reference>
<keyword evidence="3" id="KW-1185">Reference proteome</keyword>
<dbReference type="GO" id="GO:0005886">
    <property type="term" value="C:plasma membrane"/>
    <property type="evidence" value="ECO:0007669"/>
    <property type="project" value="TreeGrafter"/>
</dbReference>
<gene>
    <name evidence="2" type="ORF">AAV94_03445</name>
</gene>
<dbReference type="STRING" id="1610491.AAV94_03445"/>
<feature type="transmembrane region" description="Helical" evidence="1">
    <location>
        <begin position="61"/>
        <end position="86"/>
    </location>
</feature>
<keyword evidence="1" id="KW-1133">Transmembrane helix</keyword>
<name>A0A0U1Q1V4_9BURK</name>
<evidence type="ECO:0000256" key="1">
    <source>
        <dbReference type="SAM" id="Phobius"/>
    </source>
</evidence>
<keyword evidence="1" id="KW-0812">Transmembrane</keyword>
<dbReference type="Proteomes" id="UP000050580">
    <property type="component" value="Unassembled WGS sequence"/>
</dbReference>
<evidence type="ECO:0008006" key="4">
    <source>
        <dbReference type="Google" id="ProtNLM"/>
    </source>
</evidence>
<dbReference type="InterPro" id="IPR052959">
    <property type="entry name" value="Inner_membrane_assoc"/>
</dbReference>
<comment type="caution">
    <text evidence="2">The sequence shown here is derived from an EMBL/GenBank/DDBJ whole genome shotgun (WGS) entry which is preliminary data.</text>
</comment>
<accession>A0A0U1Q1V4</accession>
<protein>
    <recommendedName>
        <fullName evidence="4">DUF485 domain-containing protein</fullName>
    </recommendedName>
</protein>
<keyword evidence="1" id="KW-0472">Membrane</keyword>
<sequence length="103" mass="11381">MSTSEQVVASVLRHPRYQELLARRGRTSLVFFTITWIIYAGYILTLAFLPDVMGQPVGNLTLSYGVLGAVLVCISAVVLISLYVYISNKVFDPMLAAILKDVQ</sequence>
<evidence type="ECO:0000313" key="3">
    <source>
        <dbReference type="Proteomes" id="UP000050580"/>
    </source>
</evidence>
<dbReference type="Pfam" id="PF04341">
    <property type="entry name" value="DUF485"/>
    <property type="match status" value="1"/>
</dbReference>
<dbReference type="RefSeq" id="WP_046740944.1">
    <property type="nucleotide sequence ID" value="NZ_LBNQ01000014.1"/>
</dbReference>
<dbReference type="InterPro" id="IPR007436">
    <property type="entry name" value="DUF485"/>
</dbReference>
<dbReference type="AlphaFoldDB" id="A0A0U1Q1V4"/>
<proteinExistence type="predicted"/>